<name>A0A1M6D977_MALRU</name>
<dbReference type="GO" id="GO:1990112">
    <property type="term" value="C:RQC complex"/>
    <property type="evidence" value="ECO:0007669"/>
    <property type="project" value="TreeGrafter"/>
</dbReference>
<dbReference type="PANTHER" id="PTHR15239">
    <property type="entry name" value="NUCLEAR EXPORT MEDIATOR FACTOR NEMF"/>
    <property type="match status" value="1"/>
</dbReference>
<evidence type="ECO:0000259" key="3">
    <source>
        <dbReference type="Pfam" id="PF05670"/>
    </source>
</evidence>
<dbReference type="InterPro" id="IPR051608">
    <property type="entry name" value="RQC_Subunit_NEMF"/>
</dbReference>
<dbReference type="GO" id="GO:0043023">
    <property type="term" value="F:ribosomal large subunit binding"/>
    <property type="evidence" value="ECO:0007669"/>
    <property type="project" value="TreeGrafter"/>
</dbReference>
<dbReference type="RefSeq" id="WP_072905427.1">
    <property type="nucleotide sequence ID" value="NZ_FQZT01000002.1"/>
</dbReference>
<dbReference type="STRING" id="1122189.SAMN02745165_00592"/>
<organism evidence="4 5">
    <name type="scientific">Malonomonas rubra DSM 5091</name>
    <dbReference type="NCBI Taxonomy" id="1122189"/>
    <lineage>
        <taxon>Bacteria</taxon>
        <taxon>Pseudomonadati</taxon>
        <taxon>Thermodesulfobacteriota</taxon>
        <taxon>Desulfuromonadia</taxon>
        <taxon>Desulfuromonadales</taxon>
        <taxon>Geopsychrobacteraceae</taxon>
        <taxon>Malonomonas</taxon>
    </lineage>
</organism>
<keyword evidence="5" id="KW-1185">Reference proteome</keyword>
<evidence type="ECO:0000313" key="4">
    <source>
        <dbReference type="EMBL" id="SHI69763.1"/>
    </source>
</evidence>
<dbReference type="Proteomes" id="UP000184171">
    <property type="component" value="Unassembled WGS sequence"/>
</dbReference>
<dbReference type="PANTHER" id="PTHR15239:SF6">
    <property type="entry name" value="RIBOSOME QUALITY CONTROL COMPLEX SUBUNIT NEMF"/>
    <property type="match status" value="1"/>
</dbReference>
<protein>
    <recommendedName>
        <fullName evidence="3">NFACT RNA-binding domain-containing protein</fullName>
    </recommendedName>
</protein>
<dbReference type="InterPro" id="IPR008532">
    <property type="entry name" value="NFACT_RNA-bd"/>
</dbReference>
<evidence type="ECO:0000256" key="2">
    <source>
        <dbReference type="SAM" id="MobiDB-lite"/>
    </source>
</evidence>
<feature type="domain" description="NFACT RNA-binding" evidence="3">
    <location>
        <begin position="344"/>
        <end position="434"/>
    </location>
</feature>
<evidence type="ECO:0000256" key="1">
    <source>
        <dbReference type="SAM" id="Coils"/>
    </source>
</evidence>
<dbReference type="Pfam" id="PF05670">
    <property type="entry name" value="NFACT-R_1"/>
    <property type="match status" value="1"/>
</dbReference>
<feature type="region of interest" description="Disordered" evidence="2">
    <location>
        <begin position="150"/>
        <end position="172"/>
    </location>
</feature>
<dbReference type="Pfam" id="PF05833">
    <property type="entry name" value="NFACT_N"/>
    <property type="match status" value="2"/>
</dbReference>
<keyword evidence="1" id="KW-0175">Coiled coil</keyword>
<dbReference type="GO" id="GO:0072344">
    <property type="term" value="P:rescue of stalled ribosome"/>
    <property type="evidence" value="ECO:0007669"/>
    <property type="project" value="TreeGrafter"/>
</dbReference>
<proteinExistence type="predicted"/>
<dbReference type="GO" id="GO:0000049">
    <property type="term" value="F:tRNA binding"/>
    <property type="evidence" value="ECO:0007669"/>
    <property type="project" value="TreeGrafter"/>
</dbReference>
<reference evidence="4 5" key="1">
    <citation type="submission" date="2016-11" db="EMBL/GenBank/DDBJ databases">
        <authorList>
            <person name="Jaros S."/>
            <person name="Januszkiewicz K."/>
            <person name="Wedrychowicz H."/>
        </authorList>
    </citation>
    <scope>NUCLEOTIDE SEQUENCE [LARGE SCALE GENOMIC DNA]</scope>
    <source>
        <strain evidence="4 5">DSM 5091</strain>
    </source>
</reference>
<dbReference type="OrthoDB" id="9766163at2"/>
<dbReference type="AlphaFoldDB" id="A0A1M6D977"/>
<dbReference type="Gene3D" id="2.30.310.10">
    <property type="entry name" value="ibrinogen binding protein from staphylococcus aureus domain"/>
    <property type="match status" value="1"/>
</dbReference>
<evidence type="ECO:0000313" key="5">
    <source>
        <dbReference type="Proteomes" id="UP000184171"/>
    </source>
</evidence>
<dbReference type="EMBL" id="FQZT01000002">
    <property type="protein sequence ID" value="SHI69763.1"/>
    <property type="molecule type" value="Genomic_DNA"/>
</dbReference>
<sequence>MNVEQVRQLVAELKDKIAGSRVTKIHQPTTDMLLFRLWTGEQNLRLQIIAAALNGSIQLTEENYPNPFTPPRFCQLLRARVSRIVDVQQLNDDRVVEFQCQGGKGDCRLIVELTGRSSNLVFVDNQGKIIDLLKRQREGRLQLGTQYTLPEKRDESLGQKNKKADGENAGSEKDLKNQLMKLLAKEKKKLSKRLVRIEQEYRHQQDYERYQQLGNLLLANLHLIEKGTAKVQVLNYYLDPAVEESIALDPQLSPQDNADKYFRRYKKYRRGIEHSERRLAETREEQEWLEDLNYQLESAEQPNDISVVADLMKKSGLLKEKVSRLPRGNNQQQVVKELLSPGGRKVVWGSNSRQNDMISTKLLKKGDLWFHAYRCPGSHVLLKGEGGKAEFSAADIEFAAAIAAGNCKAKNDSKVEVMVAEAKAVKKPPGAKPGMVTVQQYKTLVVKPFSL</sequence>
<gene>
    <name evidence="4" type="ORF">SAMN02745165_00592</name>
</gene>
<feature type="coiled-coil region" evidence="1">
    <location>
        <begin position="265"/>
        <end position="292"/>
    </location>
</feature>
<accession>A0A1M6D977</accession>